<feature type="transmembrane region" description="Helical" evidence="1">
    <location>
        <begin position="53"/>
        <end position="73"/>
    </location>
</feature>
<organism evidence="2 3">
    <name type="scientific">Rufibacter quisquiliarum</name>
    <dbReference type="NCBI Taxonomy" id="1549639"/>
    <lineage>
        <taxon>Bacteria</taxon>
        <taxon>Pseudomonadati</taxon>
        <taxon>Bacteroidota</taxon>
        <taxon>Cytophagia</taxon>
        <taxon>Cytophagales</taxon>
        <taxon>Hymenobacteraceae</taxon>
        <taxon>Rufibacter</taxon>
    </lineage>
</organism>
<proteinExistence type="predicted"/>
<evidence type="ECO:0000313" key="3">
    <source>
        <dbReference type="Proteomes" id="UP000563094"/>
    </source>
</evidence>
<keyword evidence="1" id="KW-0812">Transmembrane</keyword>
<keyword evidence="1" id="KW-0472">Membrane</keyword>
<feature type="transmembrane region" description="Helical" evidence="1">
    <location>
        <begin position="79"/>
        <end position="97"/>
    </location>
</feature>
<feature type="transmembrane region" description="Helical" evidence="1">
    <location>
        <begin position="29"/>
        <end position="48"/>
    </location>
</feature>
<dbReference type="AlphaFoldDB" id="A0A839GLF3"/>
<evidence type="ECO:0000256" key="1">
    <source>
        <dbReference type="SAM" id="Phobius"/>
    </source>
</evidence>
<reference evidence="2 3" key="1">
    <citation type="submission" date="2020-08" db="EMBL/GenBank/DDBJ databases">
        <title>Genomic Encyclopedia of Type Strains, Phase IV (KMG-IV): sequencing the most valuable type-strain genomes for metagenomic binning, comparative biology and taxonomic classification.</title>
        <authorList>
            <person name="Goeker M."/>
        </authorList>
    </citation>
    <scope>NUCLEOTIDE SEQUENCE [LARGE SCALE GENOMIC DNA]</scope>
    <source>
        <strain evidence="2 3">DSM 29854</strain>
    </source>
</reference>
<keyword evidence="3" id="KW-1185">Reference proteome</keyword>
<dbReference type="RefSeq" id="WP_343049744.1">
    <property type="nucleotide sequence ID" value="NZ_JACJIQ010000014.1"/>
</dbReference>
<sequence length="198" mass="22466">MTKILGERFTVLSVNHPMGNYLEALYHTGYYYTMIGVLQVAAALLLLIPRTALLGALLYFPIIFNICILSISVRFEGSFVTSLLMVLANLYLLCWYYPTWKLILPIKHETAPAALPRWKELNTKFPAMFFAGVGVAVALVMVWFFYGYELMPYNSLKQCQTQCPETDNPAACFNFCDCIHQNGQSLAKCLEAYELSKE</sequence>
<keyword evidence="1" id="KW-1133">Transmembrane helix</keyword>
<comment type="caution">
    <text evidence="2">The sequence shown here is derived from an EMBL/GenBank/DDBJ whole genome shotgun (WGS) entry which is preliminary data.</text>
</comment>
<accession>A0A839GLF3</accession>
<protein>
    <recommendedName>
        <fullName evidence="4">DoxX family protein</fullName>
    </recommendedName>
</protein>
<dbReference type="Proteomes" id="UP000563094">
    <property type="component" value="Unassembled WGS sequence"/>
</dbReference>
<evidence type="ECO:0000313" key="2">
    <source>
        <dbReference type="EMBL" id="MBA9078653.1"/>
    </source>
</evidence>
<name>A0A839GLF3_9BACT</name>
<evidence type="ECO:0008006" key="4">
    <source>
        <dbReference type="Google" id="ProtNLM"/>
    </source>
</evidence>
<dbReference type="EMBL" id="JACJIQ010000014">
    <property type="protein sequence ID" value="MBA9078653.1"/>
    <property type="molecule type" value="Genomic_DNA"/>
</dbReference>
<gene>
    <name evidence="2" type="ORF">FHS90_003383</name>
</gene>
<feature type="transmembrane region" description="Helical" evidence="1">
    <location>
        <begin position="127"/>
        <end position="146"/>
    </location>
</feature>